<dbReference type="PANTHER" id="PTHR30329">
    <property type="entry name" value="STATOR ELEMENT OF FLAGELLAR MOTOR COMPLEX"/>
    <property type="match status" value="1"/>
</dbReference>
<accession>A0A4U9URF0</accession>
<evidence type="ECO:0000313" key="8">
    <source>
        <dbReference type="Proteomes" id="UP000308196"/>
    </source>
</evidence>
<dbReference type="EMBL" id="LR590484">
    <property type="protein sequence ID" value="VTR34622.1"/>
    <property type="molecule type" value="Genomic_DNA"/>
</dbReference>
<dbReference type="InterPro" id="IPR050330">
    <property type="entry name" value="Bact_OuterMem_StrucFunc"/>
</dbReference>
<organism evidence="7 8">
    <name type="scientific">Sphingobacterium thalpophilum</name>
    <dbReference type="NCBI Taxonomy" id="259"/>
    <lineage>
        <taxon>Bacteria</taxon>
        <taxon>Pseudomonadati</taxon>
        <taxon>Bacteroidota</taxon>
        <taxon>Sphingobacteriia</taxon>
        <taxon>Sphingobacteriales</taxon>
        <taxon>Sphingobacteriaceae</taxon>
        <taxon>Sphingobacterium</taxon>
    </lineage>
</organism>
<reference evidence="7 8" key="1">
    <citation type="submission" date="2019-05" db="EMBL/GenBank/DDBJ databases">
        <authorList>
            <consortium name="Pathogen Informatics"/>
        </authorList>
    </citation>
    <scope>NUCLEOTIDE SEQUENCE [LARGE SCALE GENOMIC DNA]</scope>
    <source>
        <strain evidence="7 8">NCTC11429</strain>
    </source>
</reference>
<dbReference type="PANTHER" id="PTHR30329:SF21">
    <property type="entry name" value="LIPOPROTEIN YIAD-RELATED"/>
    <property type="match status" value="1"/>
</dbReference>
<proteinExistence type="predicted"/>
<dbReference type="Proteomes" id="UP000308196">
    <property type="component" value="Chromosome"/>
</dbReference>
<name>A0A4U9URF0_9SPHI</name>
<evidence type="ECO:0000256" key="5">
    <source>
        <dbReference type="SAM" id="MobiDB-lite"/>
    </source>
</evidence>
<feature type="region of interest" description="Disordered" evidence="5">
    <location>
        <begin position="65"/>
        <end position="96"/>
    </location>
</feature>
<evidence type="ECO:0000313" key="7">
    <source>
        <dbReference type="EMBL" id="VTR34622.1"/>
    </source>
</evidence>
<dbReference type="Gene3D" id="3.30.1330.60">
    <property type="entry name" value="OmpA-like domain"/>
    <property type="match status" value="1"/>
</dbReference>
<dbReference type="CDD" id="cd07185">
    <property type="entry name" value="OmpA_C-like"/>
    <property type="match status" value="1"/>
</dbReference>
<feature type="compositionally biased region" description="Basic and acidic residues" evidence="5">
    <location>
        <begin position="65"/>
        <end position="75"/>
    </location>
</feature>
<dbReference type="PROSITE" id="PS51123">
    <property type="entry name" value="OMPA_2"/>
    <property type="match status" value="1"/>
</dbReference>
<dbReference type="InterPro" id="IPR006664">
    <property type="entry name" value="OMP_bac"/>
</dbReference>
<dbReference type="GO" id="GO:0009279">
    <property type="term" value="C:cell outer membrane"/>
    <property type="evidence" value="ECO:0007669"/>
    <property type="project" value="UniProtKB-SubCell"/>
</dbReference>
<dbReference type="GeneID" id="78462131"/>
<dbReference type="RefSeq" id="WP_028069291.1">
    <property type="nucleotide sequence ID" value="NZ_LR590484.1"/>
</dbReference>
<feature type="region of interest" description="Disordered" evidence="5">
    <location>
        <begin position="407"/>
        <end position="426"/>
    </location>
</feature>
<evidence type="ECO:0000256" key="3">
    <source>
        <dbReference type="ARBA" id="ARBA00023237"/>
    </source>
</evidence>
<keyword evidence="3" id="KW-0998">Cell outer membrane</keyword>
<protein>
    <submittedName>
        <fullName evidence="7">Inner membrane lipoprotein YiaD</fullName>
    </submittedName>
</protein>
<keyword evidence="2 4" id="KW-0472">Membrane</keyword>
<dbReference type="PRINTS" id="PR01021">
    <property type="entry name" value="OMPADOMAIN"/>
</dbReference>
<evidence type="ECO:0000256" key="1">
    <source>
        <dbReference type="ARBA" id="ARBA00004442"/>
    </source>
</evidence>
<keyword evidence="7" id="KW-0449">Lipoprotein</keyword>
<dbReference type="AlphaFoldDB" id="A0A4U9URF0"/>
<feature type="domain" description="OmpA-like" evidence="6">
    <location>
        <begin position="323"/>
        <end position="438"/>
    </location>
</feature>
<evidence type="ECO:0000256" key="2">
    <source>
        <dbReference type="ARBA" id="ARBA00023136"/>
    </source>
</evidence>
<dbReference type="InterPro" id="IPR006665">
    <property type="entry name" value="OmpA-like"/>
</dbReference>
<comment type="subcellular location">
    <subcellularLocation>
        <location evidence="1">Cell outer membrane</location>
    </subcellularLocation>
</comment>
<dbReference type="SUPFAM" id="SSF103088">
    <property type="entry name" value="OmpA-like"/>
    <property type="match status" value="1"/>
</dbReference>
<dbReference type="STRING" id="1123265.GCA_000686625_01799"/>
<evidence type="ECO:0000256" key="4">
    <source>
        <dbReference type="PROSITE-ProRule" id="PRU00473"/>
    </source>
</evidence>
<dbReference type="InterPro" id="IPR036737">
    <property type="entry name" value="OmpA-like_sf"/>
</dbReference>
<sequence length="438" mass="47791">MKNTISNAFIASIAWISILTSISMDASAQSILKKIKGKVENTATRKILEQTDKALNKGMDKVIESAGEDNSKNGEEDSGESVPRTQKGRKPIGSFSRYDFEPGDTLLYANDFSTEALGELPAGWNSNRSSVIVSLDGIGGKWLRLVQNSVSLTDNEKSFGSDFTVEFDLVMDIDFKGWLPPSFQFGLLASGKESPSSNKLLVDPKGTKSFYMEISPLADAGNINLESHVGYVRHFHSAPERNPAVKNWYGRPVHVAVQGQKERLRIWIDGQKLYDVPKGIAKEGVMNQLFLRLGSSPYKDEQIGVFIGNIKIAKGIPDTRRKLLEEGRFATTGILFETASASIKPESAGVLRTIAAILEQEPAIRLNIVGHTDGVGDDSGNLALSGKRAEAVKDWLVRTSGIDGERLMTSGKGETEPVSENATASGRAKNRRVEFIKI</sequence>
<dbReference type="Pfam" id="PF00691">
    <property type="entry name" value="OmpA"/>
    <property type="match status" value="1"/>
</dbReference>
<evidence type="ECO:0000259" key="6">
    <source>
        <dbReference type="PROSITE" id="PS51123"/>
    </source>
</evidence>
<gene>
    <name evidence="7" type="primary">yiaD_3</name>
    <name evidence="7" type="ORF">NCTC11429_01361</name>
</gene>
<dbReference type="KEGG" id="stha:NCTC11429_01361"/>